<dbReference type="AlphaFoldDB" id="A0AAV7E5U1"/>
<evidence type="ECO:0000313" key="3">
    <source>
        <dbReference type="Proteomes" id="UP000825729"/>
    </source>
</evidence>
<sequence length="214" mass="24192">MPQTKSPSDRRPPLAESPQQIRARRGGLCTSTSIQTPPSSAAKTQMPTRRSWVAEECRVRSELKPMLGEFQALAKMVEDELGCAGLSKPISLLSRSTVSTTLFKRGRFYDEYSARRNERLKRKKAEAESSIDHSVFNVEFGKRKTAKKTDALRKSVPANFSVPRREGLRSSVRLSKENKQPLPTNIERPALEGEKKRMATRASRRRQAEYEPTS</sequence>
<gene>
    <name evidence="2" type="ORF">H6P81_019046</name>
</gene>
<keyword evidence="3" id="KW-1185">Reference proteome</keyword>
<dbReference type="EMBL" id="JAINDJ010000007">
    <property type="protein sequence ID" value="KAG9443192.1"/>
    <property type="molecule type" value="Genomic_DNA"/>
</dbReference>
<dbReference type="PANTHER" id="PTHR37259">
    <property type="entry name" value="OS07G0474300 PROTEIN"/>
    <property type="match status" value="1"/>
</dbReference>
<protein>
    <submittedName>
        <fullName evidence="2">Uncharacterized protein</fullName>
    </submittedName>
</protein>
<feature type="compositionally biased region" description="Polar residues" evidence="1">
    <location>
        <begin position="29"/>
        <end position="48"/>
    </location>
</feature>
<reference evidence="2 3" key="1">
    <citation type="submission" date="2021-07" db="EMBL/GenBank/DDBJ databases">
        <title>The Aristolochia fimbriata genome: insights into angiosperm evolution, floral development and chemical biosynthesis.</title>
        <authorList>
            <person name="Jiao Y."/>
        </authorList>
    </citation>
    <scope>NUCLEOTIDE SEQUENCE [LARGE SCALE GENOMIC DNA]</scope>
    <source>
        <strain evidence="2">IBCAS-2021</strain>
        <tissue evidence="2">Leaf</tissue>
    </source>
</reference>
<feature type="region of interest" description="Disordered" evidence="1">
    <location>
        <begin position="156"/>
        <end position="214"/>
    </location>
</feature>
<dbReference type="PANTHER" id="PTHR37259:SF2">
    <property type="entry name" value="OS07G0474300 PROTEIN"/>
    <property type="match status" value="1"/>
</dbReference>
<organism evidence="2 3">
    <name type="scientific">Aristolochia fimbriata</name>
    <name type="common">White veined hardy Dutchman's pipe vine</name>
    <dbReference type="NCBI Taxonomy" id="158543"/>
    <lineage>
        <taxon>Eukaryota</taxon>
        <taxon>Viridiplantae</taxon>
        <taxon>Streptophyta</taxon>
        <taxon>Embryophyta</taxon>
        <taxon>Tracheophyta</taxon>
        <taxon>Spermatophyta</taxon>
        <taxon>Magnoliopsida</taxon>
        <taxon>Magnoliidae</taxon>
        <taxon>Piperales</taxon>
        <taxon>Aristolochiaceae</taxon>
        <taxon>Aristolochia</taxon>
    </lineage>
</organism>
<proteinExistence type="predicted"/>
<feature type="region of interest" description="Disordered" evidence="1">
    <location>
        <begin position="1"/>
        <end position="49"/>
    </location>
</feature>
<evidence type="ECO:0000256" key="1">
    <source>
        <dbReference type="SAM" id="MobiDB-lite"/>
    </source>
</evidence>
<evidence type="ECO:0000313" key="2">
    <source>
        <dbReference type="EMBL" id="KAG9443192.1"/>
    </source>
</evidence>
<dbReference type="Proteomes" id="UP000825729">
    <property type="component" value="Unassembled WGS sequence"/>
</dbReference>
<name>A0AAV7E5U1_ARIFI</name>
<accession>A0AAV7E5U1</accession>
<comment type="caution">
    <text evidence="2">The sequence shown here is derived from an EMBL/GenBank/DDBJ whole genome shotgun (WGS) entry which is preliminary data.</text>
</comment>
<feature type="compositionally biased region" description="Basic and acidic residues" evidence="1">
    <location>
        <begin position="163"/>
        <end position="179"/>
    </location>
</feature>